<dbReference type="RefSeq" id="WP_211873045.1">
    <property type="nucleotide sequence ID" value="NZ_JAAEDH010000002.1"/>
</dbReference>
<comment type="caution">
    <text evidence="4">The sequence shown here is derived from an EMBL/GenBank/DDBJ whole genome shotgun (WGS) entry which is preliminary data.</text>
</comment>
<dbReference type="PANTHER" id="PTHR46429">
    <property type="entry name" value="23S RRNA (GUANOSINE-2'-O-)-METHYLTRANSFERASE RLMB"/>
    <property type="match status" value="1"/>
</dbReference>
<dbReference type="GO" id="GO:0006396">
    <property type="term" value="P:RNA processing"/>
    <property type="evidence" value="ECO:0007669"/>
    <property type="project" value="InterPro"/>
</dbReference>
<dbReference type="InterPro" id="IPR004441">
    <property type="entry name" value="rRNA_MeTrfase_TrmH"/>
</dbReference>
<dbReference type="GO" id="GO:0003723">
    <property type="term" value="F:RNA binding"/>
    <property type="evidence" value="ECO:0007669"/>
    <property type="project" value="InterPro"/>
</dbReference>
<dbReference type="CDD" id="cd18095">
    <property type="entry name" value="SpoU-like_rRNA-MTase"/>
    <property type="match status" value="1"/>
</dbReference>
<dbReference type="InterPro" id="IPR029028">
    <property type="entry name" value="Alpha/beta_knot_MTases"/>
</dbReference>
<dbReference type="InterPro" id="IPR029064">
    <property type="entry name" value="Ribosomal_eL30-like_sf"/>
</dbReference>
<dbReference type="AlphaFoldDB" id="A0AAF1JZ89"/>
<dbReference type="InterPro" id="IPR013123">
    <property type="entry name" value="SpoU_subst-bd"/>
</dbReference>
<dbReference type="EMBL" id="JAAEDH010000002">
    <property type="protein sequence ID" value="MBR0654249.1"/>
    <property type="molecule type" value="Genomic_DNA"/>
</dbReference>
<dbReference type="InterPro" id="IPR001537">
    <property type="entry name" value="SpoU_MeTrfase"/>
</dbReference>
<dbReference type="InterPro" id="IPR029026">
    <property type="entry name" value="tRNA_m1G_MTases_N"/>
</dbReference>
<dbReference type="SUPFAM" id="SSF55315">
    <property type="entry name" value="L30e-like"/>
    <property type="match status" value="1"/>
</dbReference>
<protein>
    <submittedName>
        <fullName evidence="4">RNA methyltransferase</fullName>
    </submittedName>
</protein>
<reference evidence="4" key="2">
    <citation type="journal article" date="2021" name="Syst. Appl. Microbiol.">
        <title>Roseomonas hellenica sp. nov., isolated from roots of wild-growing Alkanna tinctoria.</title>
        <authorList>
            <person name="Rat A."/>
            <person name="Naranjo H.D."/>
            <person name="Lebbe L."/>
            <person name="Cnockaert M."/>
            <person name="Krigas N."/>
            <person name="Grigoriadou K."/>
            <person name="Maloupa E."/>
            <person name="Willems A."/>
        </authorList>
    </citation>
    <scope>NUCLEOTIDE SEQUENCE</scope>
    <source>
        <strain evidence="4">LMG 28251</strain>
    </source>
</reference>
<dbReference type="GO" id="GO:0005829">
    <property type="term" value="C:cytosol"/>
    <property type="evidence" value="ECO:0007669"/>
    <property type="project" value="TreeGrafter"/>
</dbReference>
<evidence type="ECO:0000313" key="5">
    <source>
        <dbReference type="Proteomes" id="UP001196068"/>
    </source>
</evidence>
<dbReference type="GO" id="GO:0008173">
    <property type="term" value="F:RNA methyltransferase activity"/>
    <property type="evidence" value="ECO:0007669"/>
    <property type="project" value="InterPro"/>
</dbReference>
<dbReference type="PANTHER" id="PTHR46429:SF2">
    <property type="entry name" value="TRNA_RRNA METHYLTRANSFERASE"/>
    <property type="match status" value="1"/>
</dbReference>
<dbReference type="Pfam" id="PF00588">
    <property type="entry name" value="SpoU_methylase"/>
    <property type="match status" value="1"/>
</dbReference>
<sequence>MKPHDPDRICGTAAVAATFRARPAAVLRLFYTPQRRPEAGRLCAILARAKKPYREVPPEELERIAGTPHHGGLVAVVHPRPLPLLNNLPFPKILFEAPVLPILDGIGNPHNLGAIARTAAFLGCRAMLLSADPRQATIADSAWRTSEGALESLEVFKVPDLPGLLRALAAHMPILAAVPSGGTAPGESGGNRPVALVLGNEEHGIPEATLAACTGRVSLKGSGAVESLNVSTAAAILIHALAK</sequence>
<dbReference type="Proteomes" id="UP001196068">
    <property type="component" value="Unassembled WGS sequence"/>
</dbReference>
<dbReference type="SUPFAM" id="SSF75217">
    <property type="entry name" value="alpha/beta knot"/>
    <property type="match status" value="1"/>
</dbReference>
<organism evidence="4 5">
    <name type="scientific">Plastoroseomonas arctica</name>
    <dbReference type="NCBI Taxonomy" id="1509237"/>
    <lineage>
        <taxon>Bacteria</taxon>
        <taxon>Pseudomonadati</taxon>
        <taxon>Pseudomonadota</taxon>
        <taxon>Alphaproteobacteria</taxon>
        <taxon>Acetobacterales</taxon>
        <taxon>Acetobacteraceae</taxon>
        <taxon>Plastoroseomonas</taxon>
    </lineage>
</organism>
<keyword evidence="2" id="KW-0808">Transferase</keyword>
<evidence type="ECO:0000313" key="4">
    <source>
        <dbReference type="EMBL" id="MBR0654249.1"/>
    </source>
</evidence>
<dbReference type="Gene3D" id="3.40.1280.10">
    <property type="match status" value="1"/>
</dbReference>
<dbReference type="GO" id="GO:0032259">
    <property type="term" value="P:methylation"/>
    <property type="evidence" value="ECO:0007669"/>
    <property type="project" value="UniProtKB-KW"/>
</dbReference>
<evidence type="ECO:0000256" key="2">
    <source>
        <dbReference type="ARBA" id="ARBA00022679"/>
    </source>
</evidence>
<dbReference type="Pfam" id="PF08032">
    <property type="entry name" value="SpoU_sub_bind"/>
    <property type="match status" value="1"/>
</dbReference>
<name>A0AAF1JZ89_9PROT</name>
<dbReference type="Gene3D" id="3.30.1330.30">
    <property type="match status" value="1"/>
</dbReference>
<gene>
    <name evidence="4" type="ORF">GXW79_04055</name>
</gene>
<evidence type="ECO:0000259" key="3">
    <source>
        <dbReference type="SMART" id="SM00967"/>
    </source>
</evidence>
<keyword evidence="1 4" id="KW-0489">Methyltransferase</keyword>
<proteinExistence type="predicted"/>
<evidence type="ECO:0000256" key="1">
    <source>
        <dbReference type="ARBA" id="ARBA00022603"/>
    </source>
</evidence>
<accession>A0AAF1JZ89</accession>
<feature type="domain" description="RNA 2-O ribose methyltransferase substrate binding" evidence="3">
    <location>
        <begin position="8"/>
        <end position="83"/>
    </location>
</feature>
<keyword evidence="5" id="KW-1185">Reference proteome</keyword>
<reference evidence="4" key="1">
    <citation type="submission" date="2020-01" db="EMBL/GenBank/DDBJ databases">
        <authorList>
            <person name="Rat A."/>
        </authorList>
    </citation>
    <scope>NUCLEOTIDE SEQUENCE</scope>
    <source>
        <strain evidence="4">LMG 28251</strain>
    </source>
</reference>
<dbReference type="SMART" id="SM00967">
    <property type="entry name" value="SpoU_sub_bind"/>
    <property type="match status" value="1"/>
</dbReference>